<reference evidence="3" key="1">
    <citation type="submission" date="2023-03" db="EMBL/GenBank/DDBJ databases">
        <title>Massive genome expansion in bonnet fungi (Mycena s.s.) driven by repeated elements and novel gene families across ecological guilds.</title>
        <authorList>
            <consortium name="Lawrence Berkeley National Laboratory"/>
            <person name="Harder C.B."/>
            <person name="Miyauchi S."/>
            <person name="Viragh M."/>
            <person name="Kuo A."/>
            <person name="Thoen E."/>
            <person name="Andreopoulos B."/>
            <person name="Lu D."/>
            <person name="Skrede I."/>
            <person name="Drula E."/>
            <person name="Henrissat B."/>
            <person name="Morin E."/>
            <person name="Kohler A."/>
            <person name="Barry K."/>
            <person name="LaButti K."/>
            <person name="Morin E."/>
            <person name="Salamov A."/>
            <person name="Lipzen A."/>
            <person name="Mereny Z."/>
            <person name="Hegedus B."/>
            <person name="Baldrian P."/>
            <person name="Stursova M."/>
            <person name="Weitz H."/>
            <person name="Taylor A."/>
            <person name="Grigoriev I.V."/>
            <person name="Nagy L.G."/>
            <person name="Martin F."/>
            <person name="Kauserud H."/>
        </authorList>
    </citation>
    <scope>NUCLEOTIDE SEQUENCE</scope>
    <source>
        <strain evidence="3">CBHHK002</strain>
    </source>
</reference>
<organism evidence="3 4">
    <name type="scientific">Mycena albidolilacea</name>
    <dbReference type="NCBI Taxonomy" id="1033008"/>
    <lineage>
        <taxon>Eukaryota</taxon>
        <taxon>Fungi</taxon>
        <taxon>Dikarya</taxon>
        <taxon>Basidiomycota</taxon>
        <taxon>Agaricomycotina</taxon>
        <taxon>Agaricomycetes</taxon>
        <taxon>Agaricomycetidae</taxon>
        <taxon>Agaricales</taxon>
        <taxon>Marasmiineae</taxon>
        <taxon>Mycenaceae</taxon>
        <taxon>Mycena</taxon>
    </lineage>
</organism>
<proteinExistence type="predicted"/>
<feature type="compositionally biased region" description="Low complexity" evidence="1">
    <location>
        <begin position="274"/>
        <end position="293"/>
    </location>
</feature>
<feature type="compositionally biased region" description="Basic and acidic residues" evidence="1">
    <location>
        <begin position="334"/>
        <end position="343"/>
    </location>
</feature>
<feature type="region of interest" description="Disordered" evidence="1">
    <location>
        <begin position="334"/>
        <end position="363"/>
    </location>
</feature>
<feature type="compositionally biased region" description="Basic and acidic residues" evidence="1">
    <location>
        <begin position="249"/>
        <end position="264"/>
    </location>
</feature>
<accession>A0AAD6ZB10</accession>
<protein>
    <submittedName>
        <fullName evidence="3">Uncharacterized protein</fullName>
    </submittedName>
</protein>
<sequence>MNIDARRARCRYLHAPKKYLNGQNKDRLYVSASIYFLHLAVSKLLYLVLQHIARPQDQPLGPGYHPDHWHNRPTIAANQVDGQYLMMGVEDERVRRVRHNVGERGDWGQADCLYMRFLALTECFYLVLADFLVIPTQTTDERGEGVGDVPQLTLLGAALHVNTNTVVPSPFSSTPTDASSTTSTTSLPELEDVVSPQSASRRYGRSCMDTMMFERESMGRFPMSPATAAAEGGGADGLGAQLRGVSPPSDHESQMEKEQAKEEEPTAAQEPELEPLVGEPESQSELQQLSSPSDPEPTPPSPTSKPPSPSSDDGTVAAALGEVMEGHVIQSMLERDHERREGESENAGQAGEQEAGEGLDTAPPNTTIQLFFSIPWTCPNTLSKWCRGSSPLGTSQQKSVCRKMLPSKSQYGKGAEADNTQLILVRQDCPNLGMGK</sequence>
<feature type="region of interest" description="Disordered" evidence="1">
    <location>
        <begin position="166"/>
        <end position="203"/>
    </location>
</feature>
<evidence type="ECO:0000313" key="4">
    <source>
        <dbReference type="Proteomes" id="UP001218218"/>
    </source>
</evidence>
<dbReference type="Proteomes" id="UP001218218">
    <property type="component" value="Unassembled WGS sequence"/>
</dbReference>
<comment type="caution">
    <text evidence="3">The sequence shown here is derived from an EMBL/GenBank/DDBJ whole genome shotgun (WGS) entry which is preliminary data.</text>
</comment>
<name>A0AAD6ZB10_9AGAR</name>
<dbReference type="EMBL" id="JARIHO010000064">
    <property type="protein sequence ID" value="KAJ7314937.1"/>
    <property type="molecule type" value="Genomic_DNA"/>
</dbReference>
<dbReference type="AlphaFoldDB" id="A0AAD6ZB10"/>
<evidence type="ECO:0000256" key="2">
    <source>
        <dbReference type="SAM" id="Phobius"/>
    </source>
</evidence>
<evidence type="ECO:0000313" key="3">
    <source>
        <dbReference type="EMBL" id="KAJ7314937.1"/>
    </source>
</evidence>
<feature type="compositionally biased region" description="Low complexity" evidence="1">
    <location>
        <begin position="168"/>
        <end position="188"/>
    </location>
</feature>
<evidence type="ECO:0000256" key="1">
    <source>
        <dbReference type="SAM" id="MobiDB-lite"/>
    </source>
</evidence>
<feature type="region of interest" description="Disordered" evidence="1">
    <location>
        <begin position="223"/>
        <end position="315"/>
    </location>
</feature>
<feature type="compositionally biased region" description="Pro residues" evidence="1">
    <location>
        <begin position="294"/>
        <end position="309"/>
    </location>
</feature>
<keyword evidence="2" id="KW-1133">Transmembrane helix</keyword>
<keyword evidence="2" id="KW-0812">Transmembrane</keyword>
<keyword evidence="4" id="KW-1185">Reference proteome</keyword>
<feature type="compositionally biased region" description="Low complexity" evidence="1">
    <location>
        <begin position="345"/>
        <end position="358"/>
    </location>
</feature>
<gene>
    <name evidence="3" type="ORF">DFH08DRAFT_820910</name>
</gene>
<feature type="transmembrane region" description="Helical" evidence="2">
    <location>
        <begin position="28"/>
        <end position="49"/>
    </location>
</feature>
<keyword evidence="2" id="KW-0472">Membrane</keyword>